<gene>
    <name evidence="1" type="ORF">DRW41_06285</name>
</gene>
<dbReference type="Proteomes" id="UP000257144">
    <property type="component" value="Unassembled WGS sequence"/>
</dbReference>
<dbReference type="AlphaFoldDB" id="A0A3D8GT74"/>
<protein>
    <submittedName>
        <fullName evidence="1">DUF1934 domain-containing protein</fullName>
    </submittedName>
</protein>
<dbReference type="InterPro" id="IPR015231">
    <property type="entry name" value="DUF1934"/>
</dbReference>
<sequence>MDPKPVTVTISTSIVQSGVKDEYTTGANGFFYKKGSGVYLQYEEMSEEGSIRTILKMDSGEALLLRSGGVKMRMPFKLGEETRGSYHTQFGTLPVAAVTDRLAQAIRENGRGGMFMLKYDLQVAGAPAGTYSLAITFEEEME</sequence>
<dbReference type="InterPro" id="IPR012674">
    <property type="entry name" value="Calycin"/>
</dbReference>
<dbReference type="SUPFAM" id="SSF50814">
    <property type="entry name" value="Lipocalins"/>
    <property type="match status" value="1"/>
</dbReference>
<dbReference type="EMBL" id="QNQT01000002">
    <property type="protein sequence ID" value="RDU37451.1"/>
    <property type="molecule type" value="Genomic_DNA"/>
</dbReference>
<organism evidence="1 2">
    <name type="scientific">Neobacillus piezotolerans</name>
    <dbReference type="NCBI Taxonomy" id="2259171"/>
    <lineage>
        <taxon>Bacteria</taxon>
        <taxon>Bacillati</taxon>
        <taxon>Bacillota</taxon>
        <taxon>Bacilli</taxon>
        <taxon>Bacillales</taxon>
        <taxon>Bacillaceae</taxon>
        <taxon>Neobacillus</taxon>
    </lineage>
</organism>
<comment type="caution">
    <text evidence="1">The sequence shown here is derived from an EMBL/GenBank/DDBJ whole genome shotgun (WGS) entry which is preliminary data.</text>
</comment>
<keyword evidence="2" id="KW-1185">Reference proteome</keyword>
<reference evidence="1 2" key="1">
    <citation type="submission" date="2018-07" db="EMBL/GenBank/DDBJ databases">
        <title>Bacillus sp. YLB-04 draft genome sequence.</title>
        <authorList>
            <person name="Yu L."/>
            <person name="Tang X."/>
        </authorList>
    </citation>
    <scope>NUCLEOTIDE SEQUENCE [LARGE SCALE GENOMIC DNA]</scope>
    <source>
        <strain evidence="1 2">YLB-04</strain>
    </source>
</reference>
<accession>A0A3D8GT74</accession>
<evidence type="ECO:0000313" key="1">
    <source>
        <dbReference type="EMBL" id="RDU37451.1"/>
    </source>
</evidence>
<dbReference type="Pfam" id="PF09148">
    <property type="entry name" value="DUF1934"/>
    <property type="match status" value="1"/>
</dbReference>
<dbReference type="RefSeq" id="WP_115451125.1">
    <property type="nucleotide sequence ID" value="NZ_QNQT01000002.1"/>
</dbReference>
<dbReference type="OrthoDB" id="2352933at2"/>
<evidence type="ECO:0000313" key="2">
    <source>
        <dbReference type="Proteomes" id="UP000257144"/>
    </source>
</evidence>
<dbReference type="Gene3D" id="2.40.128.20">
    <property type="match status" value="1"/>
</dbReference>
<name>A0A3D8GT74_9BACI</name>
<proteinExistence type="predicted"/>